<dbReference type="Pfam" id="PF09353">
    <property type="entry name" value="DUF1995"/>
    <property type="match status" value="1"/>
</dbReference>
<reference evidence="2 3" key="1">
    <citation type="journal article" date="2018" name="Plant J.">
        <title>Genome sequences of Chlorella sorokiniana UTEX 1602 and Micractinium conductrix SAG 241.80: implications to maltose excretion by a green alga.</title>
        <authorList>
            <person name="Arriola M.B."/>
            <person name="Velmurugan N."/>
            <person name="Zhang Y."/>
            <person name="Plunkett M.H."/>
            <person name="Hondzo H."/>
            <person name="Barney B.M."/>
        </authorList>
    </citation>
    <scope>NUCLEOTIDE SEQUENCE [LARGE SCALE GENOMIC DNA]</scope>
    <source>
        <strain evidence="2 3">SAG 241.80</strain>
    </source>
</reference>
<evidence type="ECO:0000313" key="3">
    <source>
        <dbReference type="Proteomes" id="UP000239649"/>
    </source>
</evidence>
<comment type="caution">
    <text evidence="2">The sequence shown here is derived from an EMBL/GenBank/DDBJ whole genome shotgun (WGS) entry which is preliminary data.</text>
</comment>
<organism evidence="2 3">
    <name type="scientific">Micractinium conductrix</name>
    <dbReference type="NCBI Taxonomy" id="554055"/>
    <lineage>
        <taxon>Eukaryota</taxon>
        <taxon>Viridiplantae</taxon>
        <taxon>Chlorophyta</taxon>
        <taxon>core chlorophytes</taxon>
        <taxon>Trebouxiophyceae</taxon>
        <taxon>Chlorellales</taxon>
        <taxon>Chlorellaceae</taxon>
        <taxon>Chlorella clade</taxon>
        <taxon>Micractinium</taxon>
    </lineage>
</organism>
<sequence>MSYSAKYLRQFVRAWQDEASTTRIYFPDPKELAVALQGKSMDPNAGSWTLDPVFDGTRFKFGYLMKPNAFLDMGITIGKINAADQLDGTEKLLVMAYPHFNPQEMIEVAEVHKHLVAAAGGATPTPIVTFNAEIDRIRTGYYPALFYPKIGQLAKNFTPKFTTAYYVKNFKGATGGAIFRCYPGPFQIYSRTARGFHLVEEREEMPSLREVSLDVLPRAASAAR</sequence>
<proteinExistence type="predicted"/>
<dbReference type="EMBL" id="LHPF02000037">
    <property type="protein sequence ID" value="PSC68442.1"/>
    <property type="molecule type" value="Genomic_DNA"/>
</dbReference>
<dbReference type="PANTHER" id="PTHR34051">
    <property type="entry name" value="PROTEIN LOW PSII ACCUMULATION 3, CHLOROPLASTIC"/>
    <property type="match status" value="1"/>
</dbReference>
<dbReference type="AlphaFoldDB" id="A0A2P6V2X4"/>
<dbReference type="InterPro" id="IPR044687">
    <property type="entry name" value="LPA3"/>
</dbReference>
<feature type="domain" description="DUF1995" evidence="1">
    <location>
        <begin position="7"/>
        <end position="212"/>
    </location>
</feature>
<dbReference type="OrthoDB" id="199922at2759"/>
<keyword evidence="3" id="KW-1185">Reference proteome</keyword>
<evidence type="ECO:0000313" key="2">
    <source>
        <dbReference type="EMBL" id="PSC68442.1"/>
    </source>
</evidence>
<protein>
    <submittedName>
        <fullName evidence="2">LOW PSII ACCUMULATION chloroplastic</fullName>
    </submittedName>
</protein>
<dbReference type="PANTHER" id="PTHR34051:SF1">
    <property type="entry name" value="PROTEIN LOW PSII ACCUMULATION 3, CHLOROPLASTIC"/>
    <property type="match status" value="1"/>
</dbReference>
<name>A0A2P6V2X4_9CHLO</name>
<evidence type="ECO:0000259" key="1">
    <source>
        <dbReference type="Pfam" id="PF09353"/>
    </source>
</evidence>
<accession>A0A2P6V2X4</accession>
<gene>
    <name evidence="2" type="ORF">C2E20_7933</name>
</gene>
<dbReference type="InterPro" id="IPR018962">
    <property type="entry name" value="DUF1995"/>
</dbReference>
<dbReference type="Proteomes" id="UP000239649">
    <property type="component" value="Unassembled WGS sequence"/>
</dbReference>